<proteinExistence type="predicted"/>
<organism evidence="2 3">
    <name type="scientific">Poritiphilus flavus</name>
    <dbReference type="NCBI Taxonomy" id="2697053"/>
    <lineage>
        <taxon>Bacteria</taxon>
        <taxon>Pseudomonadati</taxon>
        <taxon>Bacteroidota</taxon>
        <taxon>Flavobacteriia</taxon>
        <taxon>Flavobacteriales</taxon>
        <taxon>Flavobacteriaceae</taxon>
        <taxon>Poritiphilus</taxon>
    </lineage>
</organism>
<dbReference type="AlphaFoldDB" id="A0A6L9E950"/>
<comment type="caution">
    <text evidence="2">The sequence shown here is derived from an EMBL/GenBank/DDBJ whole genome shotgun (WGS) entry which is preliminary data.</text>
</comment>
<dbReference type="Gene3D" id="2.60.40.1190">
    <property type="match status" value="1"/>
</dbReference>
<dbReference type="EMBL" id="WXYO01000002">
    <property type="protein sequence ID" value="NAS11307.1"/>
    <property type="molecule type" value="Genomic_DNA"/>
</dbReference>
<dbReference type="GO" id="GO:0030246">
    <property type="term" value="F:carbohydrate binding"/>
    <property type="evidence" value="ECO:0007669"/>
    <property type="project" value="InterPro"/>
</dbReference>
<evidence type="ECO:0000259" key="1">
    <source>
        <dbReference type="Pfam" id="PF06452"/>
    </source>
</evidence>
<keyword evidence="3" id="KW-1185">Reference proteome</keyword>
<accession>A0A6L9E950</accession>
<gene>
    <name evidence="2" type="ORF">GTQ38_04795</name>
</gene>
<dbReference type="Pfam" id="PF06452">
    <property type="entry name" value="CBM9_1"/>
    <property type="match status" value="1"/>
</dbReference>
<evidence type="ECO:0000313" key="3">
    <source>
        <dbReference type="Proteomes" id="UP000475249"/>
    </source>
</evidence>
<feature type="domain" description="Carbohydrate-binding" evidence="1">
    <location>
        <begin position="29"/>
        <end position="233"/>
    </location>
</feature>
<protein>
    <submittedName>
        <fullName evidence="2">Sugar-binding protein</fullName>
    </submittedName>
</protein>
<dbReference type="CDD" id="cd00241">
    <property type="entry name" value="DOMON_like"/>
    <property type="match status" value="1"/>
</dbReference>
<dbReference type="Proteomes" id="UP000475249">
    <property type="component" value="Unassembled WGS sequence"/>
</dbReference>
<reference evidence="2 3" key="1">
    <citation type="submission" date="2020-01" db="EMBL/GenBank/DDBJ databases">
        <title>Bacteria diversity of Porities sp.</title>
        <authorList>
            <person name="Wang G."/>
        </authorList>
    </citation>
    <scope>NUCLEOTIDE SEQUENCE [LARGE SCALE GENOMIC DNA]</scope>
    <source>
        <strain evidence="2 3">R33</strain>
    </source>
</reference>
<evidence type="ECO:0000313" key="2">
    <source>
        <dbReference type="EMBL" id="NAS11307.1"/>
    </source>
</evidence>
<name>A0A6L9E950_9FLAO</name>
<sequence>MACLSCNELKKKEDHHIIEVQKTAIAPTLDGKVTENCWERAIWHPLDQNWLGEAYTFEDFNGRYKLCWGPEALYILMEVTDDILYDRHKDPLKLWWDDDCVEVFVDEDNSGGLHQYSHNAFAYHIALDGNVVDLAPDRDPHLYNDHIQSARHTEDDVSIWEIALKLHDDSYIEGSKQTPKRLIEGKKIGFALAYCDNDGSKERENFIGSVFVPGEDKNQGWINADIFGTLILKE</sequence>
<dbReference type="InterPro" id="IPR010502">
    <property type="entry name" value="Carb-bd_dom_fam9"/>
</dbReference>
<dbReference type="GO" id="GO:0016052">
    <property type="term" value="P:carbohydrate catabolic process"/>
    <property type="evidence" value="ECO:0007669"/>
    <property type="project" value="InterPro"/>
</dbReference>
<dbReference type="SUPFAM" id="SSF49344">
    <property type="entry name" value="CBD9-like"/>
    <property type="match status" value="1"/>
</dbReference>
<dbReference type="GO" id="GO:0004553">
    <property type="term" value="F:hydrolase activity, hydrolyzing O-glycosyl compounds"/>
    <property type="evidence" value="ECO:0007669"/>
    <property type="project" value="InterPro"/>
</dbReference>